<dbReference type="KEGG" id="prv:G7070_16435"/>
<dbReference type="AlphaFoldDB" id="A0A6G7Y9R6"/>
<protein>
    <recommendedName>
        <fullName evidence="7">Endolytic murein transglycosylase</fullName>
        <ecNumber evidence="7">4.2.2.29</ecNumber>
    </recommendedName>
    <alternativeName>
        <fullName evidence="7">Peptidoglycan lytic transglycosylase</fullName>
    </alternativeName>
    <alternativeName>
        <fullName evidence="7">Peptidoglycan polymerization terminase</fullName>
    </alternativeName>
</protein>
<dbReference type="CDD" id="cd08010">
    <property type="entry name" value="MltG_like"/>
    <property type="match status" value="1"/>
</dbReference>
<keyword evidence="1 7" id="KW-1003">Cell membrane</keyword>
<accession>A0A6G7Y9R6</accession>
<dbReference type="HAMAP" id="MF_02065">
    <property type="entry name" value="MltG"/>
    <property type="match status" value="1"/>
</dbReference>
<sequence>MSPQRTHEPDRLRDPETGEWDMGEVRHRSKGWIAVLLALVVLVGGVWFVGGKAWDAWMGFRTKDDYIGTGVDPIQIEIPKGASMTAVGKLLEEKDVVKSADSFRRYAQSRPDESSRVQAGQYKMKTQMSVISAFDALLDPANLVRNMMQLREGQRTSEQIAAMAQASKLPVEEFQALVKAPTNLGLPEWAKGNVDGFLFPDTYELGGNPTAEGVMKMTVDNFNKVVERNDFVNQAAASPAKDPYTALIMASVVEREAMTSEDRQKVARVFYNRIAKGERLESDATVAYANNVTGRVTTTAEERKLDSPYNTYLQKNAGKLPPTPITSPSEDAIEAAVTPAEGNWMFFVVVNLDTGETVFSDTFEQHQQAVNQFREFCKTSDKC</sequence>
<dbReference type="InterPro" id="IPR003770">
    <property type="entry name" value="MLTG-like"/>
</dbReference>
<evidence type="ECO:0000256" key="5">
    <source>
        <dbReference type="ARBA" id="ARBA00023239"/>
    </source>
</evidence>
<keyword evidence="6 7" id="KW-0961">Cell wall biogenesis/degradation</keyword>
<reference evidence="8 9" key="1">
    <citation type="submission" date="2020-03" db="EMBL/GenBank/DDBJ databases">
        <title>Propioniciclava sp. nov., isolated from Hydrophilus acuminatus.</title>
        <authorList>
            <person name="Hyun D.-W."/>
            <person name="Bae J.-W."/>
        </authorList>
    </citation>
    <scope>NUCLEOTIDE SEQUENCE [LARGE SCALE GENOMIC DNA]</scope>
    <source>
        <strain evidence="8 9">HDW11</strain>
    </source>
</reference>
<comment type="function">
    <text evidence="7">Functions as a peptidoglycan terminase that cleaves nascent peptidoglycan strands endolytically to terminate their elongation.</text>
</comment>
<dbReference type="Pfam" id="PF02618">
    <property type="entry name" value="YceG"/>
    <property type="match status" value="1"/>
</dbReference>
<keyword evidence="5 7" id="KW-0456">Lyase</keyword>
<proteinExistence type="inferred from homology"/>
<dbReference type="EMBL" id="CP049865">
    <property type="protein sequence ID" value="QIK73562.1"/>
    <property type="molecule type" value="Genomic_DNA"/>
</dbReference>
<evidence type="ECO:0000313" key="9">
    <source>
        <dbReference type="Proteomes" id="UP000501058"/>
    </source>
</evidence>
<comment type="similarity">
    <text evidence="7">Belongs to the transglycosylase MltG family.</text>
</comment>
<evidence type="ECO:0000256" key="4">
    <source>
        <dbReference type="ARBA" id="ARBA00023136"/>
    </source>
</evidence>
<feature type="site" description="Important for catalytic activity" evidence="7">
    <location>
        <position position="256"/>
    </location>
</feature>
<dbReference type="EC" id="4.2.2.29" evidence="7"/>
<dbReference type="GO" id="GO:0008932">
    <property type="term" value="F:lytic endotransglycosylase activity"/>
    <property type="evidence" value="ECO:0007669"/>
    <property type="project" value="UniProtKB-UniRule"/>
</dbReference>
<dbReference type="Proteomes" id="UP000501058">
    <property type="component" value="Chromosome"/>
</dbReference>
<keyword evidence="2 7" id="KW-0812">Transmembrane</keyword>
<name>A0A6G7Y9R6_9ACTN</name>
<dbReference type="GO" id="GO:0005886">
    <property type="term" value="C:plasma membrane"/>
    <property type="evidence" value="ECO:0007669"/>
    <property type="project" value="UniProtKB-SubCell"/>
</dbReference>
<evidence type="ECO:0000256" key="6">
    <source>
        <dbReference type="ARBA" id="ARBA00023316"/>
    </source>
</evidence>
<comment type="catalytic activity">
    <reaction evidence="7">
        <text>a peptidoglycan chain = a peptidoglycan chain with N-acetyl-1,6-anhydromuramyl-[peptide] at the reducing end + a peptidoglycan chain with N-acetylglucosamine at the non-reducing end.</text>
        <dbReference type="EC" id="4.2.2.29"/>
    </reaction>
</comment>
<keyword evidence="4 7" id="KW-0472">Membrane</keyword>
<evidence type="ECO:0000256" key="7">
    <source>
        <dbReference type="HAMAP-Rule" id="MF_02065"/>
    </source>
</evidence>
<dbReference type="PANTHER" id="PTHR30518:SF2">
    <property type="entry name" value="ENDOLYTIC MUREIN TRANSGLYCOSYLASE"/>
    <property type="match status" value="1"/>
</dbReference>
<dbReference type="PANTHER" id="PTHR30518">
    <property type="entry name" value="ENDOLYTIC MUREIN TRANSGLYCOSYLASE"/>
    <property type="match status" value="1"/>
</dbReference>
<evidence type="ECO:0000256" key="3">
    <source>
        <dbReference type="ARBA" id="ARBA00022989"/>
    </source>
</evidence>
<evidence type="ECO:0000256" key="2">
    <source>
        <dbReference type="ARBA" id="ARBA00022692"/>
    </source>
</evidence>
<dbReference type="GO" id="GO:0071555">
    <property type="term" value="P:cell wall organization"/>
    <property type="evidence" value="ECO:0007669"/>
    <property type="project" value="UniProtKB-KW"/>
</dbReference>
<comment type="subcellular location">
    <subcellularLocation>
        <location evidence="7">Cell membrane</location>
        <topology evidence="7">Single-pass membrane protein</topology>
    </subcellularLocation>
</comment>
<gene>
    <name evidence="7 8" type="primary">mltG</name>
    <name evidence="8" type="ORF">G7070_16435</name>
</gene>
<dbReference type="Gene3D" id="3.30.1490.480">
    <property type="entry name" value="Endolytic murein transglycosylase"/>
    <property type="match status" value="1"/>
</dbReference>
<keyword evidence="9" id="KW-1185">Reference proteome</keyword>
<keyword evidence="3 7" id="KW-1133">Transmembrane helix</keyword>
<organism evidence="8 9">
    <name type="scientific">Propioniciclava coleopterorum</name>
    <dbReference type="NCBI Taxonomy" id="2714937"/>
    <lineage>
        <taxon>Bacteria</taxon>
        <taxon>Bacillati</taxon>
        <taxon>Actinomycetota</taxon>
        <taxon>Actinomycetes</taxon>
        <taxon>Propionibacteriales</taxon>
        <taxon>Propionibacteriaceae</taxon>
        <taxon>Propioniciclava</taxon>
    </lineage>
</organism>
<feature type="transmembrane region" description="Helical" evidence="7">
    <location>
        <begin position="31"/>
        <end position="50"/>
    </location>
</feature>
<dbReference type="NCBIfam" id="TIGR00247">
    <property type="entry name" value="endolytic transglycosylase MltG"/>
    <property type="match status" value="1"/>
</dbReference>
<dbReference type="GO" id="GO:0009252">
    <property type="term" value="P:peptidoglycan biosynthetic process"/>
    <property type="evidence" value="ECO:0007669"/>
    <property type="project" value="UniProtKB-UniRule"/>
</dbReference>
<evidence type="ECO:0000256" key="1">
    <source>
        <dbReference type="ARBA" id="ARBA00022475"/>
    </source>
</evidence>
<dbReference type="RefSeq" id="WP_166234629.1">
    <property type="nucleotide sequence ID" value="NZ_CP049865.1"/>
</dbReference>
<evidence type="ECO:0000313" key="8">
    <source>
        <dbReference type="EMBL" id="QIK73562.1"/>
    </source>
</evidence>